<evidence type="ECO:0000256" key="2">
    <source>
        <dbReference type="ARBA" id="ARBA00022475"/>
    </source>
</evidence>
<feature type="transmembrane region" description="Helical" evidence="8">
    <location>
        <begin position="205"/>
        <end position="223"/>
    </location>
</feature>
<sequence>MTDKTGFNKLTGGLFVIGALVGLYFQFAYHKFLNNDTLSYINIAERYAEGDWQHAINGFWSPMYCWILCLCKLAGLPLLQSCYVINFIVAGLGLYILCSLARRYLTQPLFYLFFSLYALLLMLFYAMSSLTPDLMSAVFCVWFLLLVTDQRFAFNKQIPILAGIAAACAYFSKLYNFVPVNLFLAGLLLWAFFKNKSSRSKQIKPILRTYGVFILFAAIWTTILSVHENKLVITTAGQFNHNFVSPHYKRGYPTNVGLYAPPYEKAYSAHTDPGHMLDDYGWSPFSDTGSFLHQVSLIKNSIRELIFNLDATGAKWLILFTAGLILFINRKKIMPTYDRSIYQIAWFFVCYPLLYLPLFILDRYILTCIILFHLLLFVIAQLAWRFINRKIYVPVIALLLVVSVVPFVLSGQRKLIRSSSEYRYYKSFYQHLPQLSFLKDQPIASDRWSMVQATQLCYHLKCRYYSTWADDQYNSLKQYNIRYLVSQKDLTSFSFLQVKEKLLLEKEPLYIYEIQ</sequence>
<dbReference type="InterPro" id="IPR050297">
    <property type="entry name" value="LipidA_mod_glycosyltrf_83"/>
</dbReference>
<evidence type="ECO:0008006" key="11">
    <source>
        <dbReference type="Google" id="ProtNLM"/>
    </source>
</evidence>
<reference evidence="9 10" key="1">
    <citation type="submission" date="2019-04" db="EMBL/GenBank/DDBJ databases">
        <title>Niastella caeni sp. nov., isolated from activated sludge.</title>
        <authorList>
            <person name="Sheng M."/>
        </authorList>
    </citation>
    <scope>NUCLEOTIDE SEQUENCE [LARGE SCALE GENOMIC DNA]</scope>
    <source>
        <strain evidence="9 10">HX-2-15</strain>
    </source>
</reference>
<feature type="transmembrane region" description="Helical" evidence="8">
    <location>
        <begin position="391"/>
        <end position="409"/>
    </location>
</feature>
<dbReference type="PANTHER" id="PTHR33908">
    <property type="entry name" value="MANNOSYLTRANSFERASE YKCB-RELATED"/>
    <property type="match status" value="1"/>
</dbReference>
<keyword evidence="10" id="KW-1185">Reference proteome</keyword>
<keyword evidence="6 8" id="KW-1133">Transmembrane helix</keyword>
<keyword evidence="7 8" id="KW-0472">Membrane</keyword>
<evidence type="ECO:0000256" key="1">
    <source>
        <dbReference type="ARBA" id="ARBA00004651"/>
    </source>
</evidence>
<dbReference type="RefSeq" id="WP_136578640.1">
    <property type="nucleotide sequence ID" value="NZ_STFF01000005.1"/>
</dbReference>
<keyword evidence="5 8" id="KW-0812">Transmembrane</keyword>
<feature type="transmembrane region" description="Helical" evidence="8">
    <location>
        <begin position="364"/>
        <end position="384"/>
    </location>
</feature>
<dbReference type="EMBL" id="STFF01000005">
    <property type="protein sequence ID" value="THU36964.1"/>
    <property type="molecule type" value="Genomic_DNA"/>
</dbReference>
<evidence type="ECO:0000256" key="7">
    <source>
        <dbReference type="ARBA" id="ARBA00023136"/>
    </source>
</evidence>
<evidence type="ECO:0000256" key="8">
    <source>
        <dbReference type="SAM" id="Phobius"/>
    </source>
</evidence>
<organism evidence="9 10">
    <name type="scientific">Niastella caeni</name>
    <dbReference type="NCBI Taxonomy" id="2569763"/>
    <lineage>
        <taxon>Bacteria</taxon>
        <taxon>Pseudomonadati</taxon>
        <taxon>Bacteroidota</taxon>
        <taxon>Chitinophagia</taxon>
        <taxon>Chitinophagales</taxon>
        <taxon>Chitinophagaceae</taxon>
        <taxon>Niastella</taxon>
    </lineage>
</organism>
<keyword evidence="3" id="KW-0328">Glycosyltransferase</keyword>
<dbReference type="GO" id="GO:0005886">
    <property type="term" value="C:plasma membrane"/>
    <property type="evidence" value="ECO:0007669"/>
    <property type="project" value="UniProtKB-SubCell"/>
</dbReference>
<proteinExistence type="predicted"/>
<evidence type="ECO:0000256" key="5">
    <source>
        <dbReference type="ARBA" id="ARBA00022692"/>
    </source>
</evidence>
<accession>A0A4S8HSK9</accession>
<comment type="caution">
    <text evidence="9">The sequence shown here is derived from an EMBL/GenBank/DDBJ whole genome shotgun (WGS) entry which is preliminary data.</text>
</comment>
<comment type="subcellular location">
    <subcellularLocation>
        <location evidence="1">Cell membrane</location>
        <topology evidence="1">Multi-pass membrane protein</topology>
    </subcellularLocation>
</comment>
<evidence type="ECO:0000313" key="10">
    <source>
        <dbReference type="Proteomes" id="UP000306918"/>
    </source>
</evidence>
<name>A0A4S8HSK9_9BACT</name>
<evidence type="ECO:0000256" key="6">
    <source>
        <dbReference type="ARBA" id="ARBA00022989"/>
    </source>
</evidence>
<dbReference type="AlphaFoldDB" id="A0A4S8HSK9"/>
<gene>
    <name evidence="9" type="ORF">FAM09_18565</name>
</gene>
<evidence type="ECO:0000256" key="4">
    <source>
        <dbReference type="ARBA" id="ARBA00022679"/>
    </source>
</evidence>
<feature type="transmembrane region" description="Helical" evidence="8">
    <location>
        <begin position="305"/>
        <end position="328"/>
    </location>
</feature>
<feature type="transmembrane region" description="Helical" evidence="8">
    <location>
        <begin position="83"/>
        <end position="102"/>
    </location>
</feature>
<dbReference type="OrthoDB" id="621678at2"/>
<protein>
    <recommendedName>
        <fullName evidence="11">Glycosyltransferase RgtA/B/C/D-like domain-containing protein</fullName>
    </recommendedName>
</protein>
<dbReference type="GO" id="GO:0016763">
    <property type="term" value="F:pentosyltransferase activity"/>
    <property type="evidence" value="ECO:0007669"/>
    <property type="project" value="TreeGrafter"/>
</dbReference>
<feature type="transmembrane region" description="Helical" evidence="8">
    <location>
        <begin position="12"/>
        <end position="32"/>
    </location>
</feature>
<evidence type="ECO:0000256" key="3">
    <source>
        <dbReference type="ARBA" id="ARBA00022676"/>
    </source>
</evidence>
<dbReference type="PANTHER" id="PTHR33908:SF11">
    <property type="entry name" value="MEMBRANE PROTEIN"/>
    <property type="match status" value="1"/>
</dbReference>
<dbReference type="GO" id="GO:0009103">
    <property type="term" value="P:lipopolysaccharide biosynthetic process"/>
    <property type="evidence" value="ECO:0007669"/>
    <property type="project" value="UniProtKB-ARBA"/>
</dbReference>
<feature type="transmembrane region" description="Helical" evidence="8">
    <location>
        <begin position="108"/>
        <end position="127"/>
    </location>
</feature>
<keyword evidence="4" id="KW-0808">Transferase</keyword>
<feature type="transmembrane region" description="Helical" evidence="8">
    <location>
        <begin position="340"/>
        <end position="358"/>
    </location>
</feature>
<keyword evidence="2" id="KW-1003">Cell membrane</keyword>
<feature type="transmembrane region" description="Helical" evidence="8">
    <location>
        <begin position="174"/>
        <end position="193"/>
    </location>
</feature>
<dbReference type="Proteomes" id="UP000306918">
    <property type="component" value="Unassembled WGS sequence"/>
</dbReference>
<evidence type="ECO:0000313" key="9">
    <source>
        <dbReference type="EMBL" id="THU36964.1"/>
    </source>
</evidence>